<accession>A0AAD1XBV4</accession>
<evidence type="ECO:0000313" key="3">
    <source>
        <dbReference type="EMBL" id="CAI2365236.1"/>
    </source>
</evidence>
<dbReference type="InterPro" id="IPR004827">
    <property type="entry name" value="bZIP"/>
</dbReference>
<dbReference type="EMBL" id="CAMPGE010006394">
    <property type="protein sequence ID" value="CAI2365236.1"/>
    <property type="molecule type" value="Genomic_DNA"/>
</dbReference>
<protein>
    <recommendedName>
        <fullName evidence="2">BZIP domain-containing protein</fullName>
    </recommendedName>
</protein>
<dbReference type="SUPFAM" id="SSF57959">
    <property type="entry name" value="Leucine zipper domain"/>
    <property type="match status" value="1"/>
</dbReference>
<dbReference type="GO" id="GO:0003700">
    <property type="term" value="F:DNA-binding transcription factor activity"/>
    <property type="evidence" value="ECO:0007669"/>
    <property type="project" value="InterPro"/>
</dbReference>
<evidence type="ECO:0000256" key="1">
    <source>
        <dbReference type="SAM" id="MobiDB-lite"/>
    </source>
</evidence>
<organism evidence="3 4">
    <name type="scientific">Euplotes crassus</name>
    <dbReference type="NCBI Taxonomy" id="5936"/>
    <lineage>
        <taxon>Eukaryota</taxon>
        <taxon>Sar</taxon>
        <taxon>Alveolata</taxon>
        <taxon>Ciliophora</taxon>
        <taxon>Intramacronucleata</taxon>
        <taxon>Spirotrichea</taxon>
        <taxon>Hypotrichia</taxon>
        <taxon>Euplotida</taxon>
        <taxon>Euplotidae</taxon>
        <taxon>Moneuplotes</taxon>
    </lineage>
</organism>
<dbReference type="Pfam" id="PF00170">
    <property type="entry name" value="bZIP_1"/>
    <property type="match status" value="1"/>
</dbReference>
<name>A0AAD1XBV4_EUPCR</name>
<dbReference type="Gene3D" id="1.20.5.170">
    <property type="match status" value="1"/>
</dbReference>
<reference evidence="3" key="1">
    <citation type="submission" date="2023-07" db="EMBL/GenBank/DDBJ databases">
        <authorList>
            <consortium name="AG Swart"/>
            <person name="Singh M."/>
            <person name="Singh A."/>
            <person name="Seah K."/>
            <person name="Emmerich C."/>
        </authorList>
    </citation>
    <scope>NUCLEOTIDE SEQUENCE</scope>
    <source>
        <strain evidence="3">DP1</strain>
    </source>
</reference>
<gene>
    <name evidence="3" type="ORF">ECRASSUSDP1_LOCUS6587</name>
</gene>
<evidence type="ECO:0000313" key="4">
    <source>
        <dbReference type="Proteomes" id="UP001295684"/>
    </source>
</evidence>
<evidence type="ECO:0000259" key="2">
    <source>
        <dbReference type="Pfam" id="PF00170"/>
    </source>
</evidence>
<keyword evidence="4" id="KW-1185">Reference proteome</keyword>
<dbReference type="Proteomes" id="UP001295684">
    <property type="component" value="Unassembled WGS sequence"/>
</dbReference>
<proteinExistence type="predicted"/>
<feature type="compositionally biased region" description="Polar residues" evidence="1">
    <location>
        <begin position="98"/>
        <end position="114"/>
    </location>
</feature>
<feature type="compositionally biased region" description="Basic and acidic residues" evidence="1">
    <location>
        <begin position="121"/>
        <end position="138"/>
    </location>
</feature>
<sequence length="443" mass="52333">MTTSMFQYLEDMDNLLKENSVKQTQENLMEMAPEDQMINYDYNVDFNQDVMPEQSYEFDFGKGNNLDNDMFSQKLDLRDEMELDAGIPDFKEALHANSSSTKLDLSRPNETQGEIASPVESEMKEPEPKTKGRMSNKERARKARQRKKKYYEDLEKRCCYLEELCKNLTKELQFNKHKVRLYECSDRGGSHEGFNRDIRMIDSLIERAKRIDGNDEKLMKTIRNIQKGYSSMGDEKMKILDGSFDMFMENILCGTDFKSLFYSVDKDLPKTFAEAQAYLKMKKFQKYELYPDEKLRDFLDIKLPMIKTEEEYDHLMVNKLLIVRDIKEEIKEGIATLYKGKEIIYKALMKNDTLNGSYAWYKMDKVKILNYLEEMKHSNLKFTYKDAFDVKEEETEVEMRVNIPNPEIWSILTRMHAPENPDLQTMTEWAKSYKMNHLVSPIA</sequence>
<dbReference type="InterPro" id="IPR046347">
    <property type="entry name" value="bZIP_sf"/>
</dbReference>
<feature type="region of interest" description="Disordered" evidence="1">
    <location>
        <begin position="98"/>
        <end position="142"/>
    </location>
</feature>
<dbReference type="AlphaFoldDB" id="A0AAD1XBV4"/>
<feature type="domain" description="BZIP" evidence="2">
    <location>
        <begin position="129"/>
        <end position="174"/>
    </location>
</feature>
<comment type="caution">
    <text evidence="3">The sequence shown here is derived from an EMBL/GenBank/DDBJ whole genome shotgun (WGS) entry which is preliminary data.</text>
</comment>